<comment type="caution">
    <text evidence="1">The sequence shown here is derived from an EMBL/GenBank/DDBJ whole genome shotgun (WGS) entry which is preliminary data.</text>
</comment>
<proteinExistence type="predicted"/>
<dbReference type="AlphaFoldDB" id="X1NCP9"/>
<sequence length="54" mass="6241">VDEEMIQPEDQALAFGNYDFVNIDHKWGQVIVQVRDTVADDHADFEVYAICNKQ</sequence>
<evidence type="ECO:0000313" key="1">
    <source>
        <dbReference type="EMBL" id="GAI41408.1"/>
    </source>
</evidence>
<protein>
    <submittedName>
        <fullName evidence="1">Uncharacterized protein</fullName>
    </submittedName>
</protein>
<name>X1NCP9_9ZZZZ</name>
<gene>
    <name evidence="1" type="ORF">S06H3_50209</name>
</gene>
<organism evidence="1">
    <name type="scientific">marine sediment metagenome</name>
    <dbReference type="NCBI Taxonomy" id="412755"/>
    <lineage>
        <taxon>unclassified sequences</taxon>
        <taxon>metagenomes</taxon>
        <taxon>ecological metagenomes</taxon>
    </lineage>
</organism>
<dbReference type="EMBL" id="BARV01031769">
    <property type="protein sequence ID" value="GAI41408.1"/>
    <property type="molecule type" value="Genomic_DNA"/>
</dbReference>
<accession>X1NCP9</accession>
<reference evidence="1" key="1">
    <citation type="journal article" date="2014" name="Front. Microbiol.">
        <title>High frequency of phylogenetically diverse reductive dehalogenase-homologous genes in deep subseafloor sedimentary metagenomes.</title>
        <authorList>
            <person name="Kawai M."/>
            <person name="Futagami T."/>
            <person name="Toyoda A."/>
            <person name="Takaki Y."/>
            <person name="Nishi S."/>
            <person name="Hori S."/>
            <person name="Arai W."/>
            <person name="Tsubouchi T."/>
            <person name="Morono Y."/>
            <person name="Uchiyama I."/>
            <person name="Ito T."/>
            <person name="Fujiyama A."/>
            <person name="Inagaki F."/>
            <person name="Takami H."/>
        </authorList>
    </citation>
    <scope>NUCLEOTIDE SEQUENCE</scope>
    <source>
        <strain evidence="1">Expedition CK06-06</strain>
    </source>
</reference>
<feature type="non-terminal residue" evidence="1">
    <location>
        <position position="1"/>
    </location>
</feature>